<dbReference type="SUPFAM" id="SSF160214">
    <property type="entry name" value="FlaG-like"/>
    <property type="match status" value="1"/>
</dbReference>
<dbReference type="Proteomes" id="UP000184278">
    <property type="component" value="Unassembled WGS sequence"/>
</dbReference>
<gene>
    <name evidence="2" type="ORF">SAMN02745229_01856</name>
</gene>
<dbReference type="InterPro" id="IPR005186">
    <property type="entry name" value="FlaG"/>
</dbReference>
<dbReference type="AlphaFoldDB" id="A0A1M5YZV0"/>
<proteinExistence type="predicted"/>
<evidence type="ECO:0000313" key="2">
    <source>
        <dbReference type="EMBL" id="SHI17454.1"/>
    </source>
</evidence>
<sequence length="162" mass="17965">MAINSIQQTNILQVQQMQQIQPVQKEREGAGVDTAGNAADQLAQEVETVKQATGVAPYSQEDGNDESQSEENASQLQHALEVADEQNEKNNEKISKAIANINQKMTANTEAVFGFHDKTNRVTIKIVDKDTKKVVKEFPPEKTLDMIAKAWELAGIMVDERK</sequence>
<keyword evidence="2" id="KW-0282">Flagellum</keyword>
<accession>A0A1M5YZV0</accession>
<dbReference type="RefSeq" id="WP_073387210.1">
    <property type="nucleotide sequence ID" value="NZ_FQXK01000014.1"/>
</dbReference>
<dbReference type="EMBL" id="FQXK01000014">
    <property type="protein sequence ID" value="SHI17454.1"/>
    <property type="molecule type" value="Genomic_DNA"/>
</dbReference>
<name>A0A1M5YZV0_BUTFI</name>
<reference evidence="3" key="1">
    <citation type="submission" date="2016-11" db="EMBL/GenBank/DDBJ databases">
        <authorList>
            <person name="Varghese N."/>
            <person name="Submissions S."/>
        </authorList>
    </citation>
    <scope>NUCLEOTIDE SEQUENCE [LARGE SCALE GENOMIC DNA]</scope>
    <source>
        <strain evidence="3">DSM 3071</strain>
    </source>
</reference>
<dbReference type="OrthoDB" id="9799867at2"/>
<dbReference type="STRING" id="1121131.SAMN02745229_01856"/>
<evidence type="ECO:0000313" key="3">
    <source>
        <dbReference type="Proteomes" id="UP000184278"/>
    </source>
</evidence>
<dbReference type="Pfam" id="PF03646">
    <property type="entry name" value="FlaG"/>
    <property type="match status" value="1"/>
</dbReference>
<keyword evidence="2" id="KW-0966">Cell projection</keyword>
<dbReference type="GeneID" id="89508418"/>
<keyword evidence="3" id="KW-1185">Reference proteome</keyword>
<evidence type="ECO:0000256" key="1">
    <source>
        <dbReference type="SAM" id="MobiDB-lite"/>
    </source>
</evidence>
<dbReference type="Gene3D" id="3.30.160.170">
    <property type="entry name" value="FlaG-like"/>
    <property type="match status" value="1"/>
</dbReference>
<dbReference type="InterPro" id="IPR035924">
    <property type="entry name" value="FlaG-like_sf"/>
</dbReference>
<dbReference type="PANTHER" id="PTHR37166:SF1">
    <property type="entry name" value="PROTEIN FLAG"/>
    <property type="match status" value="1"/>
</dbReference>
<feature type="region of interest" description="Disordered" evidence="1">
    <location>
        <begin position="50"/>
        <end position="90"/>
    </location>
</feature>
<organism evidence="2 3">
    <name type="scientific">Butyrivibrio fibrisolvens DSM 3071</name>
    <dbReference type="NCBI Taxonomy" id="1121131"/>
    <lineage>
        <taxon>Bacteria</taxon>
        <taxon>Bacillati</taxon>
        <taxon>Bacillota</taxon>
        <taxon>Clostridia</taxon>
        <taxon>Lachnospirales</taxon>
        <taxon>Lachnospiraceae</taxon>
        <taxon>Butyrivibrio</taxon>
    </lineage>
</organism>
<keyword evidence="2" id="KW-0969">Cilium</keyword>
<dbReference type="PANTHER" id="PTHR37166">
    <property type="entry name" value="PROTEIN FLAG"/>
    <property type="match status" value="1"/>
</dbReference>
<protein>
    <submittedName>
        <fullName evidence="2">Flagellar protein FlaG</fullName>
    </submittedName>
</protein>